<protein>
    <submittedName>
        <fullName evidence="1">Uncharacterized protein</fullName>
    </submittedName>
</protein>
<sequence>TYDTITVSVDSARLVSACPRCGAVVAWEGGRGVGILDDTWWIRLGAR</sequence>
<comment type="caution">
    <text evidence="1">The sequence shown here is derived from an EMBL/GenBank/DDBJ whole genome shotgun (WGS) entry which is preliminary data.</text>
</comment>
<feature type="non-terminal residue" evidence="1">
    <location>
        <position position="1"/>
    </location>
</feature>
<reference evidence="1" key="1">
    <citation type="journal article" date="2014" name="Front. Microbiol.">
        <title>High frequency of phylogenetically diverse reductive dehalogenase-homologous genes in deep subseafloor sedimentary metagenomes.</title>
        <authorList>
            <person name="Kawai M."/>
            <person name="Futagami T."/>
            <person name="Toyoda A."/>
            <person name="Takaki Y."/>
            <person name="Nishi S."/>
            <person name="Hori S."/>
            <person name="Arai W."/>
            <person name="Tsubouchi T."/>
            <person name="Morono Y."/>
            <person name="Uchiyama I."/>
            <person name="Ito T."/>
            <person name="Fujiyama A."/>
            <person name="Inagaki F."/>
            <person name="Takami H."/>
        </authorList>
    </citation>
    <scope>NUCLEOTIDE SEQUENCE</scope>
    <source>
        <strain evidence="1">Expedition CK06-06</strain>
    </source>
</reference>
<accession>X1DVP5</accession>
<dbReference type="EMBL" id="BART01030945">
    <property type="protein sequence ID" value="GAH08994.1"/>
    <property type="molecule type" value="Genomic_DNA"/>
</dbReference>
<proteinExistence type="predicted"/>
<gene>
    <name evidence="1" type="ORF">S01H4_53874</name>
</gene>
<dbReference type="AlphaFoldDB" id="X1DVP5"/>
<evidence type="ECO:0000313" key="1">
    <source>
        <dbReference type="EMBL" id="GAH08994.1"/>
    </source>
</evidence>
<name>X1DVP5_9ZZZZ</name>
<organism evidence="1">
    <name type="scientific">marine sediment metagenome</name>
    <dbReference type="NCBI Taxonomy" id="412755"/>
    <lineage>
        <taxon>unclassified sequences</taxon>
        <taxon>metagenomes</taxon>
        <taxon>ecological metagenomes</taxon>
    </lineage>
</organism>